<organism evidence="1 2">
    <name type="scientific">Bauhinia variegata</name>
    <name type="common">Purple orchid tree</name>
    <name type="synonym">Phanera variegata</name>
    <dbReference type="NCBI Taxonomy" id="167791"/>
    <lineage>
        <taxon>Eukaryota</taxon>
        <taxon>Viridiplantae</taxon>
        <taxon>Streptophyta</taxon>
        <taxon>Embryophyta</taxon>
        <taxon>Tracheophyta</taxon>
        <taxon>Spermatophyta</taxon>
        <taxon>Magnoliopsida</taxon>
        <taxon>eudicotyledons</taxon>
        <taxon>Gunneridae</taxon>
        <taxon>Pentapetalae</taxon>
        <taxon>rosids</taxon>
        <taxon>fabids</taxon>
        <taxon>Fabales</taxon>
        <taxon>Fabaceae</taxon>
        <taxon>Cercidoideae</taxon>
        <taxon>Cercideae</taxon>
        <taxon>Bauhiniinae</taxon>
        <taxon>Bauhinia</taxon>
    </lineage>
</organism>
<dbReference type="EMBL" id="CM039428">
    <property type="protein sequence ID" value="KAI4350995.1"/>
    <property type="molecule type" value="Genomic_DNA"/>
</dbReference>
<dbReference type="Proteomes" id="UP000828941">
    <property type="component" value="Chromosome 3"/>
</dbReference>
<gene>
    <name evidence="1" type="ORF">L6164_005389</name>
</gene>
<evidence type="ECO:0000313" key="1">
    <source>
        <dbReference type="EMBL" id="KAI4350995.1"/>
    </source>
</evidence>
<proteinExistence type="predicted"/>
<sequence length="180" mass="20673">MEFSLFSSPFNIHTQLYHIVAKMNFFDTIIFCVIHLVDKVGLWHRLPVLLGLAYLGLRRHLHHLLHVAGIKSNKYDTQSFTYRTPDGTCNHPHDHLVGSQWTFFGRNMPPATSDYGLLDPHPSVVAAKLLERKKFKDTGNQFSVIACSWIQFMIHDWMDHLEDTQQVEIKAPGAYSSGVR</sequence>
<reference evidence="1 2" key="1">
    <citation type="journal article" date="2022" name="DNA Res.">
        <title>Chromosomal-level genome assembly of the orchid tree Bauhinia variegata (Leguminosae; Cercidoideae) supports the allotetraploid origin hypothesis of Bauhinia.</title>
        <authorList>
            <person name="Zhong Y."/>
            <person name="Chen Y."/>
            <person name="Zheng D."/>
            <person name="Pang J."/>
            <person name="Liu Y."/>
            <person name="Luo S."/>
            <person name="Meng S."/>
            <person name="Qian L."/>
            <person name="Wei D."/>
            <person name="Dai S."/>
            <person name="Zhou R."/>
        </authorList>
    </citation>
    <scope>NUCLEOTIDE SEQUENCE [LARGE SCALE GENOMIC DNA]</scope>
    <source>
        <strain evidence="1">BV-YZ2020</strain>
    </source>
</reference>
<protein>
    <submittedName>
        <fullName evidence="1">Uncharacterized protein</fullName>
    </submittedName>
</protein>
<keyword evidence="2" id="KW-1185">Reference proteome</keyword>
<evidence type="ECO:0000313" key="2">
    <source>
        <dbReference type="Proteomes" id="UP000828941"/>
    </source>
</evidence>
<name>A0ACB9PQD5_BAUVA</name>
<accession>A0ACB9PQD5</accession>
<comment type="caution">
    <text evidence="1">The sequence shown here is derived from an EMBL/GenBank/DDBJ whole genome shotgun (WGS) entry which is preliminary data.</text>
</comment>